<dbReference type="PANTHER" id="PTHR35123">
    <property type="entry name" value="OS07G0633900 PROTEIN-RELATED"/>
    <property type="match status" value="1"/>
</dbReference>
<proteinExistence type="predicted"/>
<evidence type="ECO:0000313" key="3">
    <source>
        <dbReference type="Proteomes" id="UP001642360"/>
    </source>
</evidence>
<keyword evidence="3" id="KW-1185">Reference proteome</keyword>
<sequence>MSESGKELSEIDGGGGCDCGGSGSGSGSGDGDGGGDDEGNGGDGVIQKDDQKKERENGFGNFTQRGKRVALFRLRKVKKQSQRRNKKGNSAISGCLGKWVCGTGRRRGGGGAGCAGGGGGGCYLCLKQPQTLDSPSESETSDPNNPDFTYEMCRELIEKNDFSSKEYNPQMGIETVSSSFTDDKWEKNICEEKFSICGVEVVSRIEKVVVLKTFWINWAELIFWQIIHWELMAKAKVPTFTFGCKFMQDTMVLVGIQGQEDIVHCLFLNFLTGLPSFCCPAGLYAYTVHNAFITADEAEDFAICIRVEVRSYDTNVRWHHQDSSHNPPQHSVIINQCHLWKSPNTKRLLSVKSGKGTVTNKHSSVDLYNHHEMC</sequence>
<reference evidence="2 3" key="1">
    <citation type="submission" date="2024-02" db="EMBL/GenBank/DDBJ databases">
        <authorList>
            <person name="Vignale AGUSTIN F."/>
            <person name="Sosa J E."/>
            <person name="Modenutti C."/>
        </authorList>
    </citation>
    <scope>NUCLEOTIDE SEQUENCE [LARGE SCALE GENOMIC DNA]</scope>
</reference>
<dbReference type="Proteomes" id="UP001642360">
    <property type="component" value="Unassembled WGS sequence"/>
</dbReference>
<feature type="compositionally biased region" description="Basic and acidic residues" evidence="1">
    <location>
        <begin position="46"/>
        <end position="57"/>
    </location>
</feature>
<dbReference type="EMBL" id="CAUOFW020000370">
    <property type="protein sequence ID" value="CAK9134235.1"/>
    <property type="molecule type" value="Genomic_DNA"/>
</dbReference>
<feature type="compositionally biased region" description="Gly residues" evidence="1">
    <location>
        <begin position="12"/>
        <end position="32"/>
    </location>
</feature>
<accession>A0ABC8QS90</accession>
<organism evidence="2 3">
    <name type="scientific">Ilex paraguariensis</name>
    <name type="common">yerba mate</name>
    <dbReference type="NCBI Taxonomy" id="185542"/>
    <lineage>
        <taxon>Eukaryota</taxon>
        <taxon>Viridiplantae</taxon>
        <taxon>Streptophyta</taxon>
        <taxon>Embryophyta</taxon>
        <taxon>Tracheophyta</taxon>
        <taxon>Spermatophyta</taxon>
        <taxon>Magnoliopsida</taxon>
        <taxon>eudicotyledons</taxon>
        <taxon>Gunneridae</taxon>
        <taxon>Pentapetalae</taxon>
        <taxon>asterids</taxon>
        <taxon>campanulids</taxon>
        <taxon>Aquifoliales</taxon>
        <taxon>Aquifoliaceae</taxon>
        <taxon>Ilex</taxon>
    </lineage>
</organism>
<comment type="caution">
    <text evidence="2">The sequence shown here is derived from an EMBL/GenBank/DDBJ whole genome shotgun (WGS) entry which is preliminary data.</text>
</comment>
<dbReference type="PANTHER" id="PTHR35123:SF2">
    <property type="entry name" value="UBIQUITIN CARBOXYL-TERMINAL HYDROLASE-LIKE PROTEIN"/>
    <property type="match status" value="1"/>
</dbReference>
<evidence type="ECO:0000256" key="1">
    <source>
        <dbReference type="SAM" id="MobiDB-lite"/>
    </source>
</evidence>
<protein>
    <submittedName>
        <fullName evidence="2">Uncharacterized protein</fullName>
    </submittedName>
</protein>
<dbReference type="AlphaFoldDB" id="A0ABC8QS90"/>
<name>A0ABC8QS90_9AQUA</name>
<evidence type="ECO:0000313" key="2">
    <source>
        <dbReference type="EMBL" id="CAK9134235.1"/>
    </source>
</evidence>
<feature type="region of interest" description="Disordered" evidence="1">
    <location>
        <begin position="1"/>
        <end position="62"/>
    </location>
</feature>
<gene>
    <name evidence="2" type="ORF">ILEXP_LOCUS1170</name>
</gene>